<name>A0AAD7EBL3_9AGAR</name>
<evidence type="ECO:0000313" key="2">
    <source>
        <dbReference type="EMBL" id="KAJ7309408.1"/>
    </source>
</evidence>
<dbReference type="EMBL" id="JARIHO010000081">
    <property type="protein sequence ID" value="KAJ7309408.1"/>
    <property type="molecule type" value="Genomic_DNA"/>
</dbReference>
<dbReference type="AlphaFoldDB" id="A0AAD7EBL3"/>
<reference evidence="2" key="1">
    <citation type="submission" date="2023-03" db="EMBL/GenBank/DDBJ databases">
        <title>Massive genome expansion in bonnet fungi (Mycena s.s.) driven by repeated elements and novel gene families across ecological guilds.</title>
        <authorList>
            <consortium name="Lawrence Berkeley National Laboratory"/>
            <person name="Harder C.B."/>
            <person name="Miyauchi S."/>
            <person name="Viragh M."/>
            <person name="Kuo A."/>
            <person name="Thoen E."/>
            <person name="Andreopoulos B."/>
            <person name="Lu D."/>
            <person name="Skrede I."/>
            <person name="Drula E."/>
            <person name="Henrissat B."/>
            <person name="Morin E."/>
            <person name="Kohler A."/>
            <person name="Barry K."/>
            <person name="LaButti K."/>
            <person name="Morin E."/>
            <person name="Salamov A."/>
            <person name="Lipzen A."/>
            <person name="Mereny Z."/>
            <person name="Hegedus B."/>
            <person name="Baldrian P."/>
            <person name="Stursova M."/>
            <person name="Weitz H."/>
            <person name="Taylor A."/>
            <person name="Grigoriev I.V."/>
            <person name="Nagy L.G."/>
            <person name="Martin F."/>
            <person name="Kauserud H."/>
        </authorList>
    </citation>
    <scope>NUCLEOTIDE SEQUENCE</scope>
    <source>
        <strain evidence="2">CBHHK002</strain>
    </source>
</reference>
<accession>A0AAD7EBL3</accession>
<protein>
    <submittedName>
        <fullName evidence="2">Uncharacterized protein</fullName>
    </submittedName>
</protein>
<comment type="caution">
    <text evidence="2">The sequence shown here is derived from an EMBL/GenBank/DDBJ whole genome shotgun (WGS) entry which is preliminary data.</text>
</comment>
<evidence type="ECO:0000256" key="1">
    <source>
        <dbReference type="SAM" id="MobiDB-lite"/>
    </source>
</evidence>
<evidence type="ECO:0000313" key="3">
    <source>
        <dbReference type="Proteomes" id="UP001218218"/>
    </source>
</evidence>
<feature type="compositionally biased region" description="Low complexity" evidence="1">
    <location>
        <begin position="155"/>
        <end position="164"/>
    </location>
</feature>
<dbReference type="Proteomes" id="UP001218218">
    <property type="component" value="Unassembled WGS sequence"/>
</dbReference>
<feature type="region of interest" description="Disordered" evidence="1">
    <location>
        <begin position="188"/>
        <end position="225"/>
    </location>
</feature>
<gene>
    <name evidence="2" type="ORF">DFH08DRAFT_899285</name>
</gene>
<keyword evidence="3" id="KW-1185">Reference proteome</keyword>
<proteinExistence type="predicted"/>
<organism evidence="2 3">
    <name type="scientific">Mycena albidolilacea</name>
    <dbReference type="NCBI Taxonomy" id="1033008"/>
    <lineage>
        <taxon>Eukaryota</taxon>
        <taxon>Fungi</taxon>
        <taxon>Dikarya</taxon>
        <taxon>Basidiomycota</taxon>
        <taxon>Agaricomycotina</taxon>
        <taxon>Agaricomycetes</taxon>
        <taxon>Agaricomycetidae</taxon>
        <taxon>Agaricales</taxon>
        <taxon>Marasmiineae</taxon>
        <taxon>Mycenaceae</taxon>
        <taxon>Mycena</taxon>
    </lineage>
</organism>
<feature type="region of interest" description="Disordered" evidence="1">
    <location>
        <begin position="152"/>
        <end position="173"/>
    </location>
</feature>
<sequence>MDAAFRETVEKEKAFDVESGAGGELYRAQSTQSAMSASYTLPPLTVAVEQQPQYNFFAQQGPYSAAPDHANPSRRGSAYLATAPYVSGEPVLPHTPGEPHFDMVMPPRAQGQVQIQEPDEPEFEMVTPAVLPQPQAQAYPQAGPARAEVHRRPTQQHAYPAQQHAHGHQSGLAQRPSLTAVIHLSRPASPAGNPFEGAEGHGRPMTEIPLSPPDAYPNPYAGYAA</sequence>